<evidence type="ECO:0000256" key="1">
    <source>
        <dbReference type="SAM" id="SignalP"/>
    </source>
</evidence>
<organism evidence="2">
    <name type="scientific">Triatoma dimidiata</name>
    <name type="common">Kissing bug</name>
    <name type="synonym">Meccus dimidiatus</name>
    <dbReference type="NCBI Taxonomy" id="72491"/>
    <lineage>
        <taxon>Eukaryota</taxon>
        <taxon>Metazoa</taxon>
        <taxon>Ecdysozoa</taxon>
        <taxon>Arthropoda</taxon>
        <taxon>Hexapoda</taxon>
        <taxon>Insecta</taxon>
        <taxon>Pterygota</taxon>
        <taxon>Neoptera</taxon>
        <taxon>Paraneoptera</taxon>
        <taxon>Hemiptera</taxon>
        <taxon>Heteroptera</taxon>
        <taxon>Panheteroptera</taxon>
        <taxon>Cimicomorpha</taxon>
        <taxon>Reduviidae</taxon>
        <taxon>Triatominae</taxon>
        <taxon>Triatoma</taxon>
    </lineage>
</organism>
<feature type="non-terminal residue" evidence="2">
    <location>
        <position position="104"/>
    </location>
</feature>
<dbReference type="EMBL" id="GECL01000032">
    <property type="protein sequence ID" value="JAP06092.1"/>
    <property type="molecule type" value="Transcribed_RNA"/>
</dbReference>
<proteinExistence type="predicted"/>
<evidence type="ECO:0000313" key="2">
    <source>
        <dbReference type="EMBL" id="JAP06092.1"/>
    </source>
</evidence>
<protein>
    <submittedName>
        <fullName evidence="2">Putative secreted protein</fullName>
    </submittedName>
</protein>
<reference evidence="2" key="1">
    <citation type="journal article" date="2018" name="J. Proteomics">
        <title>Exploring the molecular complexity of Triatoma dimidiata sialome.</title>
        <authorList>
            <person name="Santiago P.B."/>
            <person name="de Araujo C.N."/>
            <person name="Charneau S."/>
            <person name="Bastos I.M.D."/>
            <person name="Assumpcao T.C.F."/>
            <person name="Queiroz R.M.L."/>
            <person name="Praca Y.R."/>
            <person name="Cordeiro T.M."/>
            <person name="Garcia C.H.S."/>
            <person name="da Silva I.G."/>
            <person name="Raiol T."/>
            <person name="Motta F.N."/>
            <person name="de Araujo Oliveira J.V."/>
            <person name="de Sousa M.V."/>
            <person name="Ribeiro J.M.C."/>
            <person name="de Santana J.M."/>
        </authorList>
    </citation>
    <scope>NUCLEOTIDE SEQUENCE</scope>
    <source>
        <strain evidence="2">Santander</strain>
        <tissue evidence="2">Salivary glands</tissue>
    </source>
</reference>
<keyword evidence="1" id="KW-0732">Signal</keyword>
<dbReference type="AlphaFoldDB" id="A0A0V0GDV8"/>
<accession>A0A0V0GDV8</accession>
<feature type="chain" id="PRO_5006865252" evidence="1">
    <location>
        <begin position="19"/>
        <end position="104"/>
    </location>
</feature>
<feature type="signal peptide" evidence="1">
    <location>
        <begin position="1"/>
        <end position="18"/>
    </location>
</feature>
<name>A0A0V0GDV8_TRIDM</name>
<sequence length="104" mass="11674">MKNSTVIILSLLIVYSECWVIKDLLWGAHETADDNLTVIRPKRNDSTNTSRAVTLLKNNTKVSTFPEETTKSIFDLLGFSPVQPIEHTTIRLTVAITSKKRCPS</sequence>